<organism evidence="1 2">
    <name type="scientific">Panagrolaimus sp. JU765</name>
    <dbReference type="NCBI Taxonomy" id="591449"/>
    <lineage>
        <taxon>Eukaryota</taxon>
        <taxon>Metazoa</taxon>
        <taxon>Ecdysozoa</taxon>
        <taxon>Nematoda</taxon>
        <taxon>Chromadorea</taxon>
        <taxon>Rhabditida</taxon>
        <taxon>Tylenchina</taxon>
        <taxon>Panagrolaimomorpha</taxon>
        <taxon>Panagrolaimoidea</taxon>
        <taxon>Panagrolaimidae</taxon>
        <taxon>Panagrolaimus</taxon>
    </lineage>
</organism>
<dbReference type="Proteomes" id="UP000887576">
    <property type="component" value="Unplaced"/>
</dbReference>
<sequence length="998" mass="112860">MTTKFLIVLLTFRLVNGITVSISPDVDAFVLQRLNRHSLSSNITRSSIYLHNGCIYNTEQLITARIGEQSYSLPLYPSMQNLYCAVALKVVQEQVTIEKPFVDIVVYRDHSWTNTFKQKLCITASLTNFEGNVVKNSCIFKETDAFVNACLIRQEIPFSWFKFQNHATKHETNSLKILYSVGSQCSNPQIVLNNQKLKLVNKFEKLHAFSLSVQEFGQLSLMTKSNLSFSPDSAEAIFINFQKNDIEITNLTTNLIKKLEIKLWIDSRLELSSVTNLQTEKWKLNVVSTTPPKFHTLFVLTNISNKTNNLFDGLLFGLLLKLKSSSSDSSFSSEFEYNKVLSLHWAVQFFMENGKEIPETRTATKFLISSDYIYAIAPVTRGHELINSAVISGIQTSTPMRVFSVTVAGLLRDITDETHCISSEPKLLKASPTCTSVFVDGSELRGNSNIGIHVQFRTLSATASFTVWYPKLPITVWVSDPVLNSINEWKIPMMKDLPTRRHVRDARQFACKNRYQQTEIRILTSFHVVDEATGERTFLVKDKDLMFDVTQIAVNRIQSTDPSILSIQKKNGRLLGVAKKVGVTRLILKALGPAIDYGSISVAVTDDRISPIQLVVKPIANVDLQLVPEVGNPFQYELLTRIQSSFTHQYQHGFAEVFVVYSDGQNEILSDIDLKTYELSVFSSDENILKINQQRTLPPIELVALNDESEVTVTVELHSPHFCEDAENPPIALGQSTVQLFFGFDGQQSFHPPNFRTDQLKASNSTILQSDLDAKISLQPILVVLLTLIFIIGLFHLITGYRGLHNGYEKLVVPLLAKLNSSNSINENKTTDADEAREWVWLSKEQIDDRSLASRYSQRSTLEMCGKSMSRGSGSSIEENSHKNVSISYRGSEISVFISPQPSVAVNDDPRMSASLHSHHHQIDKDNYRYNSASMQQNFRPERRISDDSVYYKTSNHDRQYQSFNQSKRNRYQDFGRGIQRSRVSTDPKFGGLRESFA</sequence>
<evidence type="ECO:0000313" key="1">
    <source>
        <dbReference type="Proteomes" id="UP000887576"/>
    </source>
</evidence>
<reference evidence="2" key="1">
    <citation type="submission" date="2022-11" db="UniProtKB">
        <authorList>
            <consortium name="WormBaseParasite"/>
        </authorList>
    </citation>
    <scope>IDENTIFICATION</scope>
</reference>
<evidence type="ECO:0000313" key="2">
    <source>
        <dbReference type="WBParaSite" id="JU765_v2.g5915.t1"/>
    </source>
</evidence>
<name>A0AC34RDN4_9BILA</name>
<accession>A0AC34RDN4</accession>
<proteinExistence type="predicted"/>
<protein>
    <submittedName>
        <fullName evidence="2">Transmembrane protein family 132 middle domain-containing protein</fullName>
    </submittedName>
</protein>
<dbReference type="WBParaSite" id="JU765_v2.g5915.t1">
    <property type="protein sequence ID" value="JU765_v2.g5915.t1"/>
    <property type="gene ID" value="JU765_v2.g5915"/>
</dbReference>